<keyword evidence="4" id="KW-0175">Coiled coil</keyword>
<feature type="region of interest" description="Disordered" evidence="5">
    <location>
        <begin position="224"/>
        <end position="248"/>
    </location>
</feature>
<feature type="region of interest" description="Disordered" evidence="5">
    <location>
        <begin position="429"/>
        <end position="470"/>
    </location>
</feature>
<keyword evidence="3" id="KW-0539">Nucleus</keyword>
<reference evidence="7" key="1">
    <citation type="journal article" date="2014" name="PLoS ONE">
        <title>Transcriptome-Based Identification of ABC Transporters in the Western Tarnished Plant Bug Lygus hesperus.</title>
        <authorList>
            <person name="Hull J.J."/>
            <person name="Chaney K."/>
            <person name="Geib S.M."/>
            <person name="Fabrick J.A."/>
            <person name="Brent C.S."/>
            <person name="Walsh D."/>
            <person name="Lavine L.C."/>
        </authorList>
    </citation>
    <scope>NUCLEOTIDE SEQUENCE</scope>
</reference>
<gene>
    <name evidence="7" type="primary">RBBP8_0</name>
    <name evidence="7" type="ORF">CM83_51808</name>
</gene>
<evidence type="ECO:0000313" key="7">
    <source>
        <dbReference type="EMBL" id="JAG33212.1"/>
    </source>
</evidence>
<dbReference type="Pfam" id="PF08573">
    <property type="entry name" value="SAE2"/>
    <property type="match status" value="1"/>
</dbReference>
<evidence type="ECO:0000256" key="2">
    <source>
        <dbReference type="ARBA" id="ARBA00022763"/>
    </source>
</evidence>
<sequence length="567" mass="63569">MTTSENRWSQEALKEAWSQMFSYSFYQNHYENLDVQCILMLLEGGLSHVKKLGMAYSALKASEKELLVELEKKTSECWTLKDRMGKPCLKCESLEASLVDAERRAKEAQARMDSIANILRLGDKFEQSQGRKRNTAYDLVSQMILGTSPPSKKKKTDIMSPEKHEILACDTADVLAEKKSDANGIIPASVQLSPRKSTPPESLQTSKINVQKAPRSPVINVNFIPTSRSRPSLSRSCDPPPSTSKASNVKKNLSVDFGEKKHENEISPIKSLVFDLKKGPPPLDDTLKEYVKESTGKLLDNIWFSDDEDDVSKKENRVESKNEATLKLTEDSPATAGVIAETPCPKQKKADFWLLKEKRGAGEISKSSGRIMRQTKLELGFKRVQKKVDLAKLAAGKGGLLEDVKDDDDIIVASPDSQPSRMNLKKYLSQESEVNTTDFKPLASSTQMPRNDLPSESSKSSKAPVHEFDRLPAKVTDKEPDYAYVRGAVKKKADRAKLEGWDCTECAEYYSTMGKNLDPTEIKKRMNACSRHRDKFKPRLNETPPGFWNPLLPDTEEYKGYASICEK</sequence>
<organism evidence="7">
    <name type="scientific">Lygus hesperus</name>
    <name type="common">Western plant bug</name>
    <dbReference type="NCBI Taxonomy" id="30085"/>
    <lineage>
        <taxon>Eukaryota</taxon>
        <taxon>Metazoa</taxon>
        <taxon>Ecdysozoa</taxon>
        <taxon>Arthropoda</taxon>
        <taxon>Hexapoda</taxon>
        <taxon>Insecta</taxon>
        <taxon>Pterygota</taxon>
        <taxon>Neoptera</taxon>
        <taxon>Paraneoptera</taxon>
        <taxon>Hemiptera</taxon>
        <taxon>Heteroptera</taxon>
        <taxon>Panheteroptera</taxon>
        <taxon>Cimicomorpha</taxon>
        <taxon>Miridae</taxon>
        <taxon>Mirini</taxon>
        <taxon>Lygus</taxon>
    </lineage>
</organism>
<dbReference type="GO" id="GO:0005634">
    <property type="term" value="C:nucleus"/>
    <property type="evidence" value="ECO:0007669"/>
    <property type="project" value="UniProtKB-SubCell"/>
</dbReference>
<keyword evidence="7" id="KW-0540">Nuclease</keyword>
<dbReference type="GO" id="GO:0003684">
    <property type="term" value="F:damaged DNA binding"/>
    <property type="evidence" value="ECO:0007669"/>
    <property type="project" value="TreeGrafter"/>
</dbReference>
<reference evidence="7" key="2">
    <citation type="submission" date="2014-07" db="EMBL/GenBank/DDBJ databases">
        <authorList>
            <person name="Hull J."/>
        </authorList>
    </citation>
    <scope>NUCLEOTIDE SEQUENCE</scope>
</reference>
<proteinExistence type="predicted"/>
<feature type="compositionally biased region" description="Low complexity" evidence="5">
    <location>
        <begin position="225"/>
        <end position="237"/>
    </location>
</feature>
<evidence type="ECO:0000259" key="6">
    <source>
        <dbReference type="Pfam" id="PF08573"/>
    </source>
</evidence>
<feature type="region of interest" description="Disordered" evidence="5">
    <location>
        <begin position="189"/>
        <end position="208"/>
    </location>
</feature>
<feature type="compositionally biased region" description="Polar residues" evidence="5">
    <location>
        <begin position="429"/>
        <end position="461"/>
    </location>
</feature>
<dbReference type="AlphaFoldDB" id="A0A0A9YJH2"/>
<dbReference type="PANTHER" id="PTHR15107:SF0">
    <property type="entry name" value="DNA ENDONUCLEASE ACTIVATOR CTP1 C-TERMINAL DOMAIN-CONTAINING PROTEIN"/>
    <property type="match status" value="1"/>
</dbReference>
<feature type="compositionally biased region" description="Polar residues" evidence="5">
    <location>
        <begin position="190"/>
        <end position="208"/>
    </location>
</feature>
<keyword evidence="7" id="KW-0378">Hydrolase</keyword>
<dbReference type="GO" id="GO:0004519">
    <property type="term" value="F:endonuclease activity"/>
    <property type="evidence" value="ECO:0007669"/>
    <property type="project" value="UniProtKB-KW"/>
</dbReference>
<keyword evidence="7" id="KW-0255">Endonuclease</keyword>
<dbReference type="GO" id="GO:0010792">
    <property type="term" value="P:DNA double-strand break processing involved in repair via single-strand annealing"/>
    <property type="evidence" value="ECO:0007669"/>
    <property type="project" value="TreeGrafter"/>
</dbReference>
<name>A0A0A9YJH2_LYGHE</name>
<comment type="subcellular location">
    <subcellularLocation>
        <location evidence="1">Nucleus</location>
    </subcellularLocation>
</comment>
<accession>A0A0A9YJH2</accession>
<feature type="domain" description="DNA endonuclease activator Ctp1 C-terminal" evidence="6">
    <location>
        <begin position="521"/>
        <end position="557"/>
    </location>
</feature>
<evidence type="ECO:0000256" key="1">
    <source>
        <dbReference type="ARBA" id="ARBA00004123"/>
    </source>
</evidence>
<evidence type="ECO:0000256" key="3">
    <source>
        <dbReference type="ARBA" id="ARBA00023242"/>
    </source>
</evidence>
<dbReference type="InterPro" id="IPR013882">
    <property type="entry name" value="Ctp1_C"/>
</dbReference>
<keyword evidence="2" id="KW-0227">DNA damage</keyword>
<dbReference type="EMBL" id="GBHO01010392">
    <property type="protein sequence ID" value="JAG33212.1"/>
    <property type="molecule type" value="Transcribed_RNA"/>
</dbReference>
<protein>
    <submittedName>
        <fullName evidence="7">DNA endonuclease RBBP8</fullName>
    </submittedName>
</protein>
<feature type="coiled-coil region" evidence="4">
    <location>
        <begin position="91"/>
        <end position="118"/>
    </location>
</feature>
<dbReference type="InterPro" id="IPR033316">
    <property type="entry name" value="RBBP8-like"/>
</dbReference>
<dbReference type="PANTHER" id="PTHR15107">
    <property type="entry name" value="RETINOBLASTOMA BINDING PROTEIN 8"/>
    <property type="match status" value="1"/>
</dbReference>
<evidence type="ECO:0000256" key="5">
    <source>
        <dbReference type="SAM" id="MobiDB-lite"/>
    </source>
</evidence>
<evidence type="ECO:0000256" key="4">
    <source>
        <dbReference type="SAM" id="Coils"/>
    </source>
</evidence>